<evidence type="ECO:0000256" key="1">
    <source>
        <dbReference type="SAM" id="SignalP"/>
    </source>
</evidence>
<accession>A0A2G6K9B6</accession>
<proteinExistence type="predicted"/>
<gene>
    <name evidence="3" type="ORF">CSA56_16815</name>
</gene>
<feature type="domain" description="Ice-binding protein C-terminal" evidence="2">
    <location>
        <begin position="242"/>
        <end position="265"/>
    </location>
</feature>
<evidence type="ECO:0000259" key="2">
    <source>
        <dbReference type="Pfam" id="PF07589"/>
    </source>
</evidence>
<reference evidence="3 4" key="1">
    <citation type="submission" date="2017-10" db="EMBL/GenBank/DDBJ databases">
        <title>Novel microbial diversity and functional potential in the marine mammal oral microbiome.</title>
        <authorList>
            <person name="Dudek N.K."/>
            <person name="Sun C.L."/>
            <person name="Burstein D."/>
            <person name="Kantor R.S."/>
            <person name="Aliaga Goltsman D.S."/>
            <person name="Bik E.M."/>
            <person name="Thomas B.C."/>
            <person name="Banfield J.F."/>
            <person name="Relman D.A."/>
        </authorList>
    </citation>
    <scope>NUCLEOTIDE SEQUENCE [LARGE SCALE GENOMIC DNA]</scope>
    <source>
        <strain evidence="3">DOLJORAL78_47_16</strain>
    </source>
</reference>
<dbReference type="Proteomes" id="UP000230821">
    <property type="component" value="Unassembled WGS sequence"/>
</dbReference>
<dbReference type="NCBIfam" id="TIGR02595">
    <property type="entry name" value="PEP_CTERM"/>
    <property type="match status" value="1"/>
</dbReference>
<feature type="signal peptide" evidence="1">
    <location>
        <begin position="1"/>
        <end position="23"/>
    </location>
</feature>
<sequence>MKKCTIVAMMFVLMFGVAINVYAFGVNVTIPDENYNTSNSWYTEGHEDQEVEPGMVASQNWDLEAFFFDDATNALTMVGGYDFKNGEQGNGQLFKSGDIFIDVNGDAQYGDINGTNGYITDKNTYGYEYVIDLDFENSKYEVVKLTADSLTTTAYYYQNEGSSPWKYAGGGTVLSSDNAITYQTGLTNDETGLLGGSHNAVTINLQAILADLGNSGAYSLISHFTMQCGNDNLMGKFDPTPPVPEPSTVLLIGLGLFGIAGISRKRIKK</sequence>
<protein>
    <recommendedName>
        <fullName evidence="2">Ice-binding protein C-terminal domain-containing protein</fullName>
    </recommendedName>
</protein>
<dbReference type="InterPro" id="IPR013424">
    <property type="entry name" value="Ice-binding_C"/>
</dbReference>
<organism evidence="3 4">
    <name type="scientific">candidate division KSB3 bacterium</name>
    <dbReference type="NCBI Taxonomy" id="2044937"/>
    <lineage>
        <taxon>Bacteria</taxon>
        <taxon>candidate division KSB3</taxon>
    </lineage>
</organism>
<evidence type="ECO:0000313" key="4">
    <source>
        <dbReference type="Proteomes" id="UP000230821"/>
    </source>
</evidence>
<dbReference type="Pfam" id="PF07589">
    <property type="entry name" value="PEP-CTERM"/>
    <property type="match status" value="1"/>
</dbReference>
<dbReference type="EMBL" id="PDSK01000122">
    <property type="protein sequence ID" value="PIE31960.1"/>
    <property type="molecule type" value="Genomic_DNA"/>
</dbReference>
<feature type="chain" id="PRO_5013774892" description="Ice-binding protein C-terminal domain-containing protein" evidence="1">
    <location>
        <begin position="24"/>
        <end position="269"/>
    </location>
</feature>
<name>A0A2G6K9B6_9BACT</name>
<keyword evidence="1" id="KW-0732">Signal</keyword>
<dbReference type="AlphaFoldDB" id="A0A2G6K9B6"/>
<evidence type="ECO:0000313" key="3">
    <source>
        <dbReference type="EMBL" id="PIE31960.1"/>
    </source>
</evidence>
<comment type="caution">
    <text evidence="3">The sequence shown here is derived from an EMBL/GenBank/DDBJ whole genome shotgun (WGS) entry which is preliminary data.</text>
</comment>